<feature type="transmembrane region" description="Helical" evidence="9">
    <location>
        <begin position="121"/>
        <end position="142"/>
    </location>
</feature>
<keyword evidence="11" id="KW-1185">Reference proteome</keyword>
<dbReference type="RefSeq" id="WP_061993033.1">
    <property type="nucleotide sequence ID" value="NZ_DF968000.1"/>
</dbReference>
<sequence>MKENKLSRKQLLLLSSLIFGMFFGAGNLIFPVQLGQMAGHNWLPATAGFLLTGCLVPFLAMLAISMTKSKSVYDIAAPVAPWFGTAALVAIHFTLGPLFATPRTAATAFTMGISPFLPAKFQTLGMLIFSGIFFGLAYYLTIKKSGLMKWIGKYLNPLFLIFIAAVLLLALILPMGSFHQSASTAYQSNAGFQGILDGYNTMDGLALLGFSVSAIYAVKKMGFDDAATPKILAKAGLISIFWEALLYIALVLLGLTSLGKMSVAANGGAAFSKIITHYAGNLGILVTGIIVTLAVFTTAMGLFGSFAQDLNHVFPKISYIWWLRVIAGGSFITANAGLTNIIQWSTPVLMFLYPFALTLILLGISNKWVKQSPIMYRAVMASVTIPACLDALANSPLLKISAINNLINGYHQYLPLAADGFGWILPAIAGAFIGILILLFRQQRSTAKTPLAN</sequence>
<comment type="subcellular location">
    <subcellularLocation>
        <location evidence="1 9">Cell membrane</location>
        <topology evidence="1 9">Multi-pass membrane protein</topology>
    </subcellularLocation>
</comment>
<evidence type="ECO:0000256" key="8">
    <source>
        <dbReference type="ARBA" id="ARBA00023136"/>
    </source>
</evidence>
<evidence type="ECO:0000256" key="7">
    <source>
        <dbReference type="ARBA" id="ARBA00022989"/>
    </source>
</evidence>
<feature type="transmembrane region" description="Helical" evidence="9">
    <location>
        <begin position="413"/>
        <end position="440"/>
    </location>
</feature>
<feature type="transmembrane region" description="Helical" evidence="9">
    <location>
        <begin position="319"/>
        <end position="338"/>
    </location>
</feature>
<evidence type="ECO:0000256" key="9">
    <source>
        <dbReference type="RuleBase" id="RU362122"/>
    </source>
</evidence>
<evidence type="ECO:0000256" key="2">
    <source>
        <dbReference type="ARBA" id="ARBA00008540"/>
    </source>
</evidence>
<dbReference type="OrthoDB" id="9783920at2"/>
<gene>
    <name evidence="10" type="ORF">FFIC_231170</name>
</gene>
<dbReference type="PANTHER" id="PTHR30588">
    <property type="entry name" value="BRANCHED-CHAIN AMINO ACID TRANSPORT SYSTEM 2 CARRIER PROTEIN"/>
    <property type="match status" value="1"/>
</dbReference>
<evidence type="ECO:0000313" key="10">
    <source>
        <dbReference type="EMBL" id="GAO99630.1"/>
    </source>
</evidence>
<dbReference type="AlphaFoldDB" id="A0A0K8MGG7"/>
<name>A0A0K8MGG7_9LACO</name>
<keyword evidence="4" id="KW-1003">Cell membrane</keyword>
<feature type="transmembrane region" description="Helical" evidence="9">
    <location>
        <begin position="344"/>
        <end position="362"/>
    </location>
</feature>
<evidence type="ECO:0000256" key="1">
    <source>
        <dbReference type="ARBA" id="ARBA00004651"/>
    </source>
</evidence>
<comment type="similarity">
    <text evidence="2 9">Belongs to the branched chain amino acid transporter family.</text>
</comment>
<feature type="transmembrane region" description="Helical" evidence="9">
    <location>
        <begin position="154"/>
        <end position="178"/>
    </location>
</feature>
<feature type="transmembrane region" description="Helical" evidence="9">
    <location>
        <begin position="42"/>
        <end position="64"/>
    </location>
</feature>
<evidence type="ECO:0000256" key="5">
    <source>
        <dbReference type="ARBA" id="ARBA00022692"/>
    </source>
</evidence>
<dbReference type="NCBIfam" id="TIGR00796">
    <property type="entry name" value="livcs"/>
    <property type="match status" value="1"/>
</dbReference>
<evidence type="ECO:0000313" key="11">
    <source>
        <dbReference type="Proteomes" id="UP000253891"/>
    </source>
</evidence>
<feature type="transmembrane region" description="Helical" evidence="9">
    <location>
        <begin position="278"/>
        <end position="307"/>
    </location>
</feature>
<organism evidence="10 11">
    <name type="scientific">Fructobacillus ficulneus</name>
    <dbReference type="NCBI Taxonomy" id="157463"/>
    <lineage>
        <taxon>Bacteria</taxon>
        <taxon>Bacillati</taxon>
        <taxon>Bacillota</taxon>
        <taxon>Bacilli</taxon>
        <taxon>Lactobacillales</taxon>
        <taxon>Lactobacillaceae</taxon>
        <taxon>Fructobacillus</taxon>
    </lineage>
</organism>
<feature type="transmembrane region" description="Helical" evidence="9">
    <location>
        <begin position="12"/>
        <end position="30"/>
    </location>
</feature>
<dbReference type="Pfam" id="PF05525">
    <property type="entry name" value="Branch_AA_trans"/>
    <property type="match status" value="1"/>
</dbReference>
<keyword evidence="5 9" id="KW-0812">Transmembrane</keyword>
<dbReference type="GO" id="GO:0005304">
    <property type="term" value="F:L-valine transmembrane transporter activity"/>
    <property type="evidence" value="ECO:0007669"/>
    <property type="project" value="TreeGrafter"/>
</dbReference>
<feature type="transmembrane region" description="Helical" evidence="9">
    <location>
        <begin position="231"/>
        <end position="258"/>
    </location>
</feature>
<evidence type="ECO:0000256" key="4">
    <source>
        <dbReference type="ARBA" id="ARBA00022475"/>
    </source>
</evidence>
<dbReference type="GO" id="GO:0015188">
    <property type="term" value="F:L-isoleucine transmembrane transporter activity"/>
    <property type="evidence" value="ECO:0007669"/>
    <property type="project" value="TreeGrafter"/>
</dbReference>
<dbReference type="GO" id="GO:0015818">
    <property type="term" value="P:isoleucine transport"/>
    <property type="evidence" value="ECO:0007669"/>
    <property type="project" value="TreeGrafter"/>
</dbReference>
<evidence type="ECO:0000256" key="3">
    <source>
        <dbReference type="ARBA" id="ARBA00022448"/>
    </source>
</evidence>
<dbReference type="GO" id="GO:0015190">
    <property type="term" value="F:L-leucine transmembrane transporter activity"/>
    <property type="evidence" value="ECO:0007669"/>
    <property type="project" value="TreeGrafter"/>
</dbReference>
<dbReference type="GO" id="GO:0015820">
    <property type="term" value="P:L-leucine transport"/>
    <property type="evidence" value="ECO:0007669"/>
    <property type="project" value="TreeGrafter"/>
</dbReference>
<feature type="transmembrane region" description="Helical" evidence="9">
    <location>
        <begin position="374"/>
        <end position="393"/>
    </location>
</feature>
<keyword evidence="3 9" id="KW-0813">Transport</keyword>
<keyword evidence="7 9" id="KW-1133">Transmembrane helix</keyword>
<reference evidence="10 11" key="1">
    <citation type="journal article" date="2015" name="BMC Genomics">
        <title>Comparative genomics of Fructobacillus spp. and Leuconostoc spp. reveals niche-specific evolution of Fructobacillus spp.</title>
        <authorList>
            <person name="Endo A."/>
            <person name="Tanizawa Y."/>
            <person name="Tanaka N."/>
            <person name="Maeno S."/>
            <person name="Kumar H."/>
            <person name="Shiwa Y."/>
            <person name="Okada S."/>
            <person name="Yoshikawa H."/>
            <person name="Dicks L."/>
            <person name="Nakagawa J."/>
            <person name="Arita M."/>
        </authorList>
    </citation>
    <scope>NUCLEOTIDE SEQUENCE [LARGE SCALE GENOMIC DNA]</scope>
    <source>
        <strain evidence="10 11">JCM 12225</strain>
    </source>
</reference>
<accession>A0A0K8MGG7</accession>
<dbReference type="GO" id="GO:0005886">
    <property type="term" value="C:plasma membrane"/>
    <property type="evidence" value="ECO:0007669"/>
    <property type="project" value="UniProtKB-SubCell"/>
</dbReference>
<feature type="transmembrane region" description="Helical" evidence="9">
    <location>
        <begin position="198"/>
        <end position="219"/>
    </location>
</feature>
<comment type="function">
    <text evidence="9">Component of the transport system for branched-chain amino acids.</text>
</comment>
<dbReference type="EMBL" id="DF968000">
    <property type="protein sequence ID" value="GAO99630.1"/>
    <property type="molecule type" value="Genomic_DNA"/>
</dbReference>
<keyword evidence="6 9" id="KW-0029">Amino-acid transport</keyword>
<protein>
    <recommendedName>
        <fullName evidence="9">Branched-chain amino acid transport system carrier protein</fullName>
    </recommendedName>
</protein>
<feature type="transmembrane region" description="Helical" evidence="9">
    <location>
        <begin position="76"/>
        <end position="101"/>
    </location>
</feature>
<dbReference type="Proteomes" id="UP000253891">
    <property type="component" value="Unassembled WGS sequence"/>
</dbReference>
<proteinExistence type="inferred from homology"/>
<evidence type="ECO:0000256" key="6">
    <source>
        <dbReference type="ARBA" id="ARBA00022970"/>
    </source>
</evidence>
<dbReference type="PANTHER" id="PTHR30588:SF0">
    <property type="entry name" value="BRANCHED-CHAIN AMINO ACID PERMEASE BRNQ"/>
    <property type="match status" value="1"/>
</dbReference>
<keyword evidence="8 9" id="KW-0472">Membrane</keyword>
<dbReference type="InterPro" id="IPR004685">
    <property type="entry name" value="Brnchd-chn_aa_trnsp_Livcs"/>
</dbReference>